<keyword evidence="6" id="KW-0732">Signal</keyword>
<organism evidence="9 10">
    <name type="scientific">Cladorrhinum samala</name>
    <dbReference type="NCBI Taxonomy" id="585594"/>
    <lineage>
        <taxon>Eukaryota</taxon>
        <taxon>Fungi</taxon>
        <taxon>Dikarya</taxon>
        <taxon>Ascomycota</taxon>
        <taxon>Pezizomycotina</taxon>
        <taxon>Sordariomycetes</taxon>
        <taxon>Sordariomycetidae</taxon>
        <taxon>Sordariales</taxon>
        <taxon>Podosporaceae</taxon>
        <taxon>Cladorrhinum</taxon>
    </lineage>
</organism>
<dbReference type="GO" id="GO:0050660">
    <property type="term" value="F:flavin adenine dinucleotide binding"/>
    <property type="evidence" value="ECO:0007669"/>
    <property type="project" value="InterPro"/>
</dbReference>
<keyword evidence="3" id="KW-0285">Flavoprotein</keyword>
<keyword evidence="4" id="KW-0274">FAD</keyword>
<proteinExistence type="inferred from homology"/>
<dbReference type="EMBL" id="MU864952">
    <property type="protein sequence ID" value="KAK4464041.1"/>
    <property type="molecule type" value="Genomic_DNA"/>
</dbReference>
<dbReference type="PANTHER" id="PTHR42973">
    <property type="entry name" value="BINDING OXIDOREDUCTASE, PUTATIVE (AFU_ORTHOLOGUE AFUA_1G17690)-RELATED"/>
    <property type="match status" value="1"/>
</dbReference>
<evidence type="ECO:0000259" key="8">
    <source>
        <dbReference type="Pfam" id="PF08031"/>
    </source>
</evidence>
<dbReference type="AlphaFoldDB" id="A0AAV9HW64"/>
<comment type="caution">
    <text evidence="9">The sequence shown here is derived from an EMBL/GenBank/DDBJ whole genome shotgun (WGS) entry which is preliminary data.</text>
</comment>
<feature type="signal peptide" evidence="6">
    <location>
        <begin position="1"/>
        <end position="27"/>
    </location>
</feature>
<dbReference type="Pfam" id="PF08031">
    <property type="entry name" value="BBE"/>
    <property type="match status" value="1"/>
</dbReference>
<keyword evidence="5" id="KW-0560">Oxidoreductase</keyword>
<reference evidence="9" key="2">
    <citation type="submission" date="2023-06" db="EMBL/GenBank/DDBJ databases">
        <authorList>
            <consortium name="Lawrence Berkeley National Laboratory"/>
            <person name="Mondo S.J."/>
            <person name="Hensen N."/>
            <person name="Bonometti L."/>
            <person name="Westerberg I."/>
            <person name="Brannstrom I.O."/>
            <person name="Guillou S."/>
            <person name="Cros-Aarteil S."/>
            <person name="Calhoun S."/>
            <person name="Haridas S."/>
            <person name="Kuo A."/>
            <person name="Pangilinan J."/>
            <person name="Riley R."/>
            <person name="Labutti K."/>
            <person name="Andreopoulos B."/>
            <person name="Lipzen A."/>
            <person name="Chen C."/>
            <person name="Yanf M."/>
            <person name="Daum C."/>
            <person name="Ng V."/>
            <person name="Clum A."/>
            <person name="Steindorff A."/>
            <person name="Ohm R."/>
            <person name="Martin F."/>
            <person name="Silar P."/>
            <person name="Natvig D."/>
            <person name="Lalanne C."/>
            <person name="Gautier V."/>
            <person name="Ament-Velasquez S.L."/>
            <person name="Kruys A."/>
            <person name="Hutchinson M.I."/>
            <person name="Powell A.J."/>
            <person name="Barry K."/>
            <person name="Miller A.N."/>
            <person name="Grigoriev I.V."/>
            <person name="Debuchy R."/>
            <person name="Gladieux P."/>
            <person name="Thoren M.H."/>
            <person name="Johannesson H."/>
        </authorList>
    </citation>
    <scope>NUCLEOTIDE SEQUENCE</scope>
    <source>
        <strain evidence="9">PSN324</strain>
    </source>
</reference>
<dbReference type="InterPro" id="IPR006094">
    <property type="entry name" value="Oxid_FAD_bind_N"/>
</dbReference>
<evidence type="ECO:0000259" key="7">
    <source>
        <dbReference type="Pfam" id="PF01565"/>
    </source>
</evidence>
<feature type="domain" description="FAD linked oxidase N-terminal" evidence="7">
    <location>
        <begin position="198"/>
        <end position="349"/>
    </location>
</feature>
<evidence type="ECO:0000256" key="4">
    <source>
        <dbReference type="ARBA" id="ARBA00022827"/>
    </source>
</evidence>
<dbReference type="GO" id="GO:0016491">
    <property type="term" value="F:oxidoreductase activity"/>
    <property type="evidence" value="ECO:0007669"/>
    <property type="project" value="UniProtKB-KW"/>
</dbReference>
<feature type="chain" id="PRO_5043787838" evidence="6">
    <location>
        <begin position="28"/>
        <end position="670"/>
    </location>
</feature>
<dbReference type="Gene3D" id="3.30.465.10">
    <property type="match status" value="2"/>
</dbReference>
<evidence type="ECO:0000256" key="6">
    <source>
        <dbReference type="SAM" id="SignalP"/>
    </source>
</evidence>
<protein>
    <submittedName>
        <fullName evidence="9">Bifunctional solanapyrone synthase</fullName>
    </submittedName>
</protein>
<gene>
    <name evidence="9" type="ORF">QBC42DRAFT_337163</name>
</gene>
<evidence type="ECO:0000313" key="10">
    <source>
        <dbReference type="Proteomes" id="UP001321749"/>
    </source>
</evidence>
<accession>A0AAV9HW64</accession>
<dbReference type="InterPro" id="IPR012951">
    <property type="entry name" value="BBE"/>
</dbReference>
<dbReference type="InterPro" id="IPR050416">
    <property type="entry name" value="FAD-linked_Oxidoreductase"/>
</dbReference>
<keyword evidence="10" id="KW-1185">Reference proteome</keyword>
<dbReference type="InterPro" id="IPR016169">
    <property type="entry name" value="FAD-bd_PCMH_sub2"/>
</dbReference>
<evidence type="ECO:0000256" key="2">
    <source>
        <dbReference type="ARBA" id="ARBA00005466"/>
    </source>
</evidence>
<dbReference type="InterPro" id="IPR036318">
    <property type="entry name" value="FAD-bd_PCMH-like_sf"/>
</dbReference>
<name>A0AAV9HW64_9PEZI</name>
<sequence>MMAPESLRSLGVTALLATVLGPNQSLAAAATGPLPSSSCTTQKFTYESADNQLTETSLTSLHNQTPNSDTSFLDFADSPSQLLSRRGRQACKTFPGDPLWPPPAVWSLFNLTLSGALIKTVPLAAPCYTNTGVYSASACKTVRESWSDPHFHVNDPTSAMFPLYQGRTCMPTETDGGDDPSSSGSAAANCTLGGYAAYSVAVTKVSHIQLALNFARNLNLRLVVRNTGHDFADKSVGAGALSVWTHKLKDIEFIERYNSCRGGGGGGTRTGGYSGPAFRLGAGVETEEVYRAAEANNVTVVGGECRTVGIAGGYIAGGGHSPMSSIAGMGADQVLEMDVVLPSGRFVTVNEGSYPDLFWALRGGGGSTYGVVTSVVVRAYPRIPVTTLTFSFTTGPNVTVDTFFAGFKAYMNYFDTFTAAGAYGYFLVVGIGPGQYLFNMMPMWGGNMTQPKFETLVNPFLADLANLGIPITPVFKEYDSFYKTYASTFPPEVVGGFDSHAGSRLFPKENFEPGKVNETLSAARHAIEGGGVLIGYNIRAAPNPTVNQDNSVNPAWRKTTGFFILAAGWPVNATDAQIQQASETLTNDWLARWRAVSPGAGSYLSEGDINEPDFQQSFYGSHYPRLLALKKKYDPSGLFYAPTAVGSEDWYVTGQVPWIPTQNGRLCRRS</sequence>
<dbReference type="Proteomes" id="UP001321749">
    <property type="component" value="Unassembled WGS sequence"/>
</dbReference>
<comment type="similarity">
    <text evidence="2">Belongs to the oxygen-dependent FAD-linked oxidoreductase family.</text>
</comment>
<feature type="domain" description="Berberine/berberine-like" evidence="8">
    <location>
        <begin position="602"/>
        <end position="645"/>
    </location>
</feature>
<reference evidence="9" key="1">
    <citation type="journal article" date="2023" name="Mol. Phylogenet. Evol.">
        <title>Genome-scale phylogeny and comparative genomics of the fungal order Sordariales.</title>
        <authorList>
            <person name="Hensen N."/>
            <person name="Bonometti L."/>
            <person name="Westerberg I."/>
            <person name="Brannstrom I.O."/>
            <person name="Guillou S."/>
            <person name="Cros-Aarteil S."/>
            <person name="Calhoun S."/>
            <person name="Haridas S."/>
            <person name="Kuo A."/>
            <person name="Mondo S."/>
            <person name="Pangilinan J."/>
            <person name="Riley R."/>
            <person name="LaButti K."/>
            <person name="Andreopoulos B."/>
            <person name="Lipzen A."/>
            <person name="Chen C."/>
            <person name="Yan M."/>
            <person name="Daum C."/>
            <person name="Ng V."/>
            <person name="Clum A."/>
            <person name="Steindorff A."/>
            <person name="Ohm R.A."/>
            <person name="Martin F."/>
            <person name="Silar P."/>
            <person name="Natvig D.O."/>
            <person name="Lalanne C."/>
            <person name="Gautier V."/>
            <person name="Ament-Velasquez S.L."/>
            <person name="Kruys A."/>
            <person name="Hutchinson M.I."/>
            <person name="Powell A.J."/>
            <person name="Barry K."/>
            <person name="Miller A.N."/>
            <person name="Grigoriev I.V."/>
            <person name="Debuchy R."/>
            <person name="Gladieux P."/>
            <person name="Hiltunen Thoren M."/>
            <person name="Johannesson H."/>
        </authorList>
    </citation>
    <scope>NUCLEOTIDE SEQUENCE</scope>
    <source>
        <strain evidence="9">PSN324</strain>
    </source>
</reference>
<evidence type="ECO:0000256" key="1">
    <source>
        <dbReference type="ARBA" id="ARBA00001974"/>
    </source>
</evidence>
<dbReference type="SUPFAM" id="SSF56176">
    <property type="entry name" value="FAD-binding/transporter-associated domain-like"/>
    <property type="match status" value="1"/>
</dbReference>
<evidence type="ECO:0000256" key="3">
    <source>
        <dbReference type="ARBA" id="ARBA00022630"/>
    </source>
</evidence>
<dbReference type="Pfam" id="PF01565">
    <property type="entry name" value="FAD_binding_4"/>
    <property type="match status" value="1"/>
</dbReference>
<comment type="cofactor">
    <cofactor evidence="1">
        <name>FAD</name>
        <dbReference type="ChEBI" id="CHEBI:57692"/>
    </cofactor>
</comment>
<dbReference type="PANTHER" id="PTHR42973:SF39">
    <property type="entry name" value="FAD-BINDING PCMH-TYPE DOMAIN-CONTAINING PROTEIN"/>
    <property type="match status" value="1"/>
</dbReference>
<evidence type="ECO:0000256" key="5">
    <source>
        <dbReference type="ARBA" id="ARBA00023002"/>
    </source>
</evidence>
<evidence type="ECO:0000313" key="9">
    <source>
        <dbReference type="EMBL" id="KAK4464041.1"/>
    </source>
</evidence>